<evidence type="ECO:0000313" key="3">
    <source>
        <dbReference type="EMBL" id="CAD8695603.1"/>
    </source>
</evidence>
<gene>
    <name evidence="3" type="ORF">CLEI1391_LOCUS19789</name>
</gene>
<feature type="compositionally biased region" description="Low complexity" evidence="1">
    <location>
        <begin position="524"/>
        <end position="536"/>
    </location>
</feature>
<feature type="domain" description="Rhodanese" evidence="2">
    <location>
        <begin position="229"/>
        <end position="329"/>
    </location>
</feature>
<dbReference type="Pfam" id="PF17773">
    <property type="entry name" value="UPF0176_N"/>
    <property type="match status" value="1"/>
</dbReference>
<protein>
    <recommendedName>
        <fullName evidence="2">Rhodanese domain-containing protein</fullName>
    </recommendedName>
</protein>
<dbReference type="PANTHER" id="PTHR43268:SF3">
    <property type="entry name" value="RHODANESE-LIKE DOMAIN-CONTAINING PROTEIN 7-RELATED"/>
    <property type="match status" value="1"/>
</dbReference>
<organism evidence="3">
    <name type="scientific">Chlamydomonas leiostraca</name>
    <dbReference type="NCBI Taxonomy" id="1034604"/>
    <lineage>
        <taxon>Eukaryota</taxon>
        <taxon>Viridiplantae</taxon>
        <taxon>Chlorophyta</taxon>
        <taxon>core chlorophytes</taxon>
        <taxon>Chlorophyceae</taxon>
        <taxon>CS clade</taxon>
        <taxon>Chlamydomonadales</taxon>
        <taxon>Chlamydomonadaceae</taxon>
        <taxon>Chlamydomonas</taxon>
    </lineage>
</organism>
<dbReference type="Gene3D" id="3.30.70.100">
    <property type="match status" value="1"/>
</dbReference>
<feature type="compositionally biased region" description="Acidic residues" evidence="1">
    <location>
        <begin position="258"/>
        <end position="272"/>
    </location>
</feature>
<reference evidence="3" key="1">
    <citation type="submission" date="2021-01" db="EMBL/GenBank/DDBJ databases">
        <authorList>
            <person name="Corre E."/>
            <person name="Pelletier E."/>
            <person name="Niang G."/>
            <person name="Scheremetjew M."/>
            <person name="Finn R."/>
            <person name="Kale V."/>
            <person name="Holt S."/>
            <person name="Cochrane G."/>
            <person name="Meng A."/>
            <person name="Brown T."/>
            <person name="Cohen L."/>
        </authorList>
    </citation>
    <scope>NUCLEOTIDE SEQUENCE</scope>
    <source>
        <strain evidence="3">SAG 11-49</strain>
    </source>
</reference>
<feature type="region of interest" description="Disordered" evidence="1">
    <location>
        <begin position="454"/>
        <end position="481"/>
    </location>
</feature>
<dbReference type="PANTHER" id="PTHR43268">
    <property type="entry name" value="THIOSULFATE SULFURTRANSFERASE/RHODANESE-LIKE DOMAIN-CONTAINING PROTEIN 2"/>
    <property type="match status" value="1"/>
</dbReference>
<dbReference type="Gene3D" id="3.40.250.10">
    <property type="entry name" value="Rhodanese-like domain"/>
    <property type="match status" value="1"/>
</dbReference>
<dbReference type="InterPro" id="IPR036873">
    <property type="entry name" value="Rhodanese-like_dom_sf"/>
</dbReference>
<feature type="compositionally biased region" description="Low complexity" evidence="1">
    <location>
        <begin position="500"/>
        <end position="516"/>
    </location>
</feature>
<evidence type="ECO:0000256" key="1">
    <source>
        <dbReference type="SAM" id="MobiDB-lite"/>
    </source>
</evidence>
<dbReference type="Pfam" id="PF00581">
    <property type="entry name" value="Rhodanese"/>
    <property type="match status" value="1"/>
</dbReference>
<dbReference type="InterPro" id="IPR040503">
    <property type="entry name" value="TRHO_N"/>
</dbReference>
<dbReference type="InterPro" id="IPR022111">
    <property type="entry name" value="Rhodanese_C"/>
</dbReference>
<dbReference type="AlphaFoldDB" id="A0A7S0X2A5"/>
<dbReference type="SUPFAM" id="SSF52821">
    <property type="entry name" value="Rhodanese/Cell cycle control phosphatase"/>
    <property type="match status" value="1"/>
</dbReference>
<dbReference type="Pfam" id="PF12368">
    <property type="entry name" value="Rhodanese_C"/>
    <property type="match status" value="1"/>
</dbReference>
<name>A0A7S0X2A5_9CHLO</name>
<evidence type="ECO:0000259" key="2">
    <source>
        <dbReference type="PROSITE" id="PS50206"/>
    </source>
</evidence>
<dbReference type="PROSITE" id="PS50206">
    <property type="entry name" value="RHODANESE_3"/>
    <property type="match status" value="1"/>
</dbReference>
<feature type="compositionally biased region" description="Basic and acidic residues" evidence="1">
    <location>
        <begin position="469"/>
        <end position="481"/>
    </location>
</feature>
<dbReference type="EMBL" id="HBFB01035238">
    <property type="protein sequence ID" value="CAD8695603.1"/>
    <property type="molecule type" value="Transcribed_RNA"/>
</dbReference>
<feature type="region of interest" description="Disordered" evidence="1">
    <location>
        <begin position="258"/>
        <end position="279"/>
    </location>
</feature>
<dbReference type="InterPro" id="IPR001763">
    <property type="entry name" value="Rhodanese-like_dom"/>
</dbReference>
<proteinExistence type="predicted"/>
<feature type="region of interest" description="Disordered" evidence="1">
    <location>
        <begin position="495"/>
        <end position="536"/>
    </location>
</feature>
<sequence>MLHNKAMHPACKSTCQQHGLGGQPVFMPPCRPLCTPFRRHQSGHTVQCNAVQHRFGVPLIRTFEQPQPSRKSFTVQSTAAQVTVNGKSVDGFGGPLPDTEYCIINFYHLVDVPNPDQVVASHKAWLAERGYDIRGRIYYSSQGANCQFGGRTEEALAYVSWLLSQPLWEGVRYSAWPAHTHMYPKLRLKVKPNLISMAGGVGCMPVTRPEARATPLEPAAWKEMIAGAEAKGVVVMDLRNDYEWDAGHFVGAPRPDEEEFAETPVGEGEEDVPSPVRGVDPDTPVMMYCTGGIRCDIYSAFLKAKGFKNLYTLEGGIQHYLRHEGSAHWNGSLYVFDGRMAIGPPGATGADGELATLAAAVDPAAPSGHGLPAAVPCQVCGCAAAELPHVNCANIDCNELFIACASCKSRLAGCCCEACMQAPRLLRPAKTDGGFYGAWGNYAEGDALGTVMSSGRSREGRVARRAKRREAMREKRARQAEERIKTRAMLREAVAKLDSESAPAESESASSLAARLKAAREARAAAQEQQQAPTAA</sequence>
<accession>A0A7S0X2A5</accession>
<dbReference type="SMART" id="SM00450">
    <property type="entry name" value="RHOD"/>
    <property type="match status" value="1"/>
</dbReference>
<dbReference type="InterPro" id="IPR020936">
    <property type="entry name" value="TrhO"/>
</dbReference>